<organism evidence="1 2">
    <name type="scientific">Russula earlei</name>
    <dbReference type="NCBI Taxonomy" id="71964"/>
    <lineage>
        <taxon>Eukaryota</taxon>
        <taxon>Fungi</taxon>
        <taxon>Dikarya</taxon>
        <taxon>Basidiomycota</taxon>
        <taxon>Agaricomycotina</taxon>
        <taxon>Agaricomycetes</taxon>
        <taxon>Russulales</taxon>
        <taxon>Russulaceae</taxon>
        <taxon>Russula</taxon>
    </lineage>
</organism>
<name>A0ACC0UHC8_9AGAM</name>
<dbReference type="Proteomes" id="UP001207468">
    <property type="component" value="Unassembled WGS sequence"/>
</dbReference>
<sequence>SNVHVKLTGLPRTITPADITRLLASNKVRNITKVALDYNRFEPTGGAFLTLSKPTALPNALIALKQLRCFGHPLMPRTTPAPAEPNVRSRGIKGREEASERSIVTGNGSQGGITDGGRSVLLSGLPGKISPGVVRRVLKNYKLMGGEAEVVKLEADVKGAMTSRVLVRLSSASEAFRLVRDLHMTNYEPRVWQDKYIIRARLIH</sequence>
<keyword evidence="2" id="KW-1185">Reference proteome</keyword>
<accession>A0ACC0UHC8</accession>
<comment type="caution">
    <text evidence="1">The sequence shown here is derived from an EMBL/GenBank/DDBJ whole genome shotgun (WGS) entry which is preliminary data.</text>
</comment>
<gene>
    <name evidence="1" type="ORF">F5148DRAFT_1338351</name>
</gene>
<dbReference type="EMBL" id="JAGFNK010000046">
    <property type="protein sequence ID" value="KAI9510242.1"/>
    <property type="molecule type" value="Genomic_DNA"/>
</dbReference>
<protein>
    <submittedName>
        <fullName evidence="1">Uncharacterized protein</fullName>
    </submittedName>
</protein>
<evidence type="ECO:0000313" key="1">
    <source>
        <dbReference type="EMBL" id="KAI9510242.1"/>
    </source>
</evidence>
<reference evidence="1" key="1">
    <citation type="submission" date="2021-03" db="EMBL/GenBank/DDBJ databases">
        <title>Evolutionary priming and transition to the ectomycorrhizal habit in an iconic lineage of mushroom-forming fungi: is preadaptation a requirement?</title>
        <authorList>
            <consortium name="DOE Joint Genome Institute"/>
            <person name="Looney B.P."/>
            <person name="Miyauchi S."/>
            <person name="Morin E."/>
            <person name="Drula E."/>
            <person name="Courty P.E."/>
            <person name="Chicoki N."/>
            <person name="Fauchery L."/>
            <person name="Kohler A."/>
            <person name="Kuo A."/>
            <person name="LaButti K."/>
            <person name="Pangilinan J."/>
            <person name="Lipzen A."/>
            <person name="Riley R."/>
            <person name="Andreopoulos W."/>
            <person name="He G."/>
            <person name="Johnson J."/>
            <person name="Barry K.W."/>
            <person name="Grigoriev I.V."/>
            <person name="Nagy L."/>
            <person name="Hibbett D."/>
            <person name="Henrissat B."/>
            <person name="Matheny P.B."/>
            <person name="Labbe J."/>
            <person name="Martin A.F."/>
        </authorList>
    </citation>
    <scope>NUCLEOTIDE SEQUENCE</scope>
    <source>
        <strain evidence="1">BPL698</strain>
    </source>
</reference>
<feature type="non-terminal residue" evidence="1">
    <location>
        <position position="1"/>
    </location>
</feature>
<proteinExistence type="predicted"/>
<evidence type="ECO:0000313" key="2">
    <source>
        <dbReference type="Proteomes" id="UP001207468"/>
    </source>
</evidence>